<evidence type="ECO:0000256" key="3">
    <source>
        <dbReference type="SAM" id="MobiDB-lite"/>
    </source>
</evidence>
<dbReference type="GO" id="GO:0006357">
    <property type="term" value="P:regulation of transcription by RNA polymerase II"/>
    <property type="evidence" value="ECO:0007669"/>
    <property type="project" value="TreeGrafter"/>
</dbReference>
<evidence type="ECO:0000256" key="2">
    <source>
        <dbReference type="PROSITE-ProRule" id="PRU00023"/>
    </source>
</evidence>
<evidence type="ECO:0000256" key="1">
    <source>
        <dbReference type="ARBA" id="ARBA00023043"/>
    </source>
</evidence>
<keyword evidence="7" id="KW-1185">Reference proteome</keyword>
<protein>
    <recommendedName>
        <fullName evidence="5">IPT/TIG domain-containing protein</fullName>
    </recommendedName>
</protein>
<feature type="compositionally biased region" description="Low complexity" evidence="3">
    <location>
        <begin position="743"/>
        <end position="760"/>
    </location>
</feature>
<keyword evidence="4" id="KW-0812">Transmembrane</keyword>
<sequence length="1336" mass="144785">MSSSSPTASDSRSPSPHTPESSDPADHAAVQADLDAVAAWFIPMQHSNIDPGLFAQPPRKLEDEQMLRIDDLLEQHAFDDPAPTHFAHTASFSPQQQTQLQDTSAQNQPSQFVPSFRPTNLLVPSHNGPISVTKPIPPPAPLPRKLDSATHNQRVVHPPKEACFNLPIVFPSIPDGGTKSRVETQVRVTVDLADASSSSDPHKYDRVGSWKWLKLPPGTSTKRRTRKQGKIDASPQDTLNLNTEVVCASAPGVPIVSCSSCRAREAKRVAKKIAARVRPARSESESAGEDAFGKPIKKPAHEDTNSIIQFNCAEILDFSTGSVVLPLRITCYCRHHREKVGFLVRFTMVDSVGRVVGTGVSRPIMITDDHKTASANNRQADYVNTFSPTEPDWPHQQVSPIVKEASPPTDLRGPTRRKDKLNGTMSKKRPKPYDSSAKPGRGSREGSVSSLPSPSTTYSPLPVTRSPTPSSVFQNLLVASEAASRVQSQTQTPNIPALQPSLQSSDTSSPDILSTPLDHNSDVPMPEVAPSMEHPITRIPMPQISQPLLTESNMQQPQPQIQSPIPQPTPAMLLSQTSMASPAATSFPFLFFDQNQAPQNLAAIPMPAIHRLIPNMGPTFGGIEVTVLGTNFHANLNLRCIFGDAVASSTQRWSDNTLVCLLPPRAQPGVVAVWFEGLLEHPNMTPSLFTYSDESDRALMELALQVVGLKMTGKIEDAKNVAMRIVGGGGADNQDSRNGNNTSSMMQLASSSPSSGSLAPSLNRDLRSLLFIRAGETENFETTVIDFLSILDTPLDASSFPRSIPTSSAILHTTSTGQTLLHLAAFMRLPALVEWLVRHDADIDARDRNGYTALHFAVLVECLECARVLISSGADREIVNCLGKTAEEIAPSGFLDSILPPRDLHRYDDGDDGDVESEMDSAGEDEEAEWGDVEEDGEGENDEVKIKKLLRRRAPRRAMRKSANVSVNVSGRSTPRRSVDVSRATTPPPFSVPAALSTSPTDSNKSDESPSPSTLKKSSKPDTDPTGATDADADAKQTASFIDLIHRTFAQLSTPATLLPKPPQLQLPLSSKFPNLPLPDFKGNIGNIGMAMPGWNALPQMPQIPMVFPVFVPMPAWPSFLQVGSGSEESGNEKGGESGKKEKEKVGVDSTVGADTSSVQETNKAPSPREWRVMWEKWFALVLATTVKQQQQVGQAGDTEDMPPPEYTPRAEDVLGSFNENDTPSQKGKGKAKAKAEDAGELIRRPSPSPKALQAASAATAAGPGPSSSRPQHAHPVGYNDTPVPPEEVHAFTYQPPVKQKQKHKKRDHMLLRFWLPILLLSTIWAFYNGLRLASA</sequence>
<name>A0A8H5D2M3_9AGAR</name>
<feature type="compositionally biased region" description="Low complexity" evidence="3">
    <location>
        <begin position="1250"/>
        <end position="1271"/>
    </location>
</feature>
<dbReference type="OrthoDB" id="71307at2759"/>
<reference evidence="6 7" key="1">
    <citation type="journal article" date="2020" name="ISME J.">
        <title>Uncovering the hidden diversity of litter-decomposition mechanisms in mushroom-forming fungi.</title>
        <authorList>
            <person name="Floudas D."/>
            <person name="Bentzer J."/>
            <person name="Ahren D."/>
            <person name="Johansson T."/>
            <person name="Persson P."/>
            <person name="Tunlid A."/>
        </authorList>
    </citation>
    <scope>NUCLEOTIDE SEQUENCE [LARGE SCALE GENOMIC DNA]</scope>
    <source>
        <strain evidence="6 7">CBS 146.42</strain>
    </source>
</reference>
<feature type="compositionally biased region" description="Acidic residues" evidence="3">
    <location>
        <begin position="909"/>
        <end position="941"/>
    </location>
</feature>
<feature type="region of interest" description="Disordered" evidence="3">
    <location>
        <begin position="1"/>
        <end position="30"/>
    </location>
</feature>
<dbReference type="GO" id="GO:0003690">
    <property type="term" value="F:double-stranded DNA binding"/>
    <property type="evidence" value="ECO:0007669"/>
    <property type="project" value="TreeGrafter"/>
</dbReference>
<accession>A0A8H5D2M3</accession>
<feature type="compositionally biased region" description="Polar residues" evidence="3">
    <location>
        <begin position="1153"/>
        <end position="1165"/>
    </location>
</feature>
<feature type="compositionally biased region" description="Basic residues" evidence="3">
    <location>
        <begin position="947"/>
        <end position="960"/>
    </location>
</feature>
<feature type="region of interest" description="Disordered" evidence="3">
    <location>
        <begin position="901"/>
        <end position="1034"/>
    </location>
</feature>
<feature type="compositionally biased region" description="Polar residues" evidence="3">
    <location>
        <begin position="963"/>
        <end position="973"/>
    </location>
</feature>
<feature type="compositionally biased region" description="Basic and acidic residues" evidence="3">
    <location>
        <begin position="1234"/>
        <end position="1244"/>
    </location>
</feature>
<feature type="compositionally biased region" description="Polar residues" evidence="3">
    <location>
        <begin position="485"/>
        <end position="512"/>
    </location>
</feature>
<dbReference type="InterPro" id="IPR057962">
    <property type="entry name" value="SPT23_MGA2_DBD"/>
</dbReference>
<feature type="transmembrane region" description="Helical" evidence="4">
    <location>
        <begin position="1310"/>
        <end position="1328"/>
    </location>
</feature>
<feature type="domain" description="IPT/TIG" evidence="5">
    <location>
        <begin position="606"/>
        <end position="692"/>
    </location>
</feature>
<feature type="region of interest" description="Disordered" evidence="3">
    <location>
        <begin position="215"/>
        <end position="235"/>
    </location>
</feature>
<dbReference type="EMBL" id="JAACJO010000012">
    <property type="protein sequence ID" value="KAF5351969.1"/>
    <property type="molecule type" value="Genomic_DNA"/>
</dbReference>
<dbReference type="Pfam" id="PF12796">
    <property type="entry name" value="Ank_2"/>
    <property type="match status" value="1"/>
</dbReference>
<feature type="region of interest" description="Disordered" evidence="3">
    <location>
        <begin position="729"/>
        <end position="760"/>
    </location>
</feature>
<dbReference type="Pfam" id="PF25603">
    <property type="entry name" value="SPT23_MGA2_DBD"/>
    <property type="match status" value="1"/>
</dbReference>
<dbReference type="Pfam" id="PF01833">
    <property type="entry name" value="TIG"/>
    <property type="match status" value="1"/>
</dbReference>
<keyword evidence="4" id="KW-0472">Membrane</keyword>
<feature type="region of interest" description="Disordered" evidence="3">
    <location>
        <begin position="484"/>
        <end position="522"/>
    </location>
</feature>
<dbReference type="Gene3D" id="1.25.40.20">
    <property type="entry name" value="Ankyrin repeat-containing domain"/>
    <property type="match status" value="1"/>
</dbReference>
<comment type="caution">
    <text evidence="6">The sequence shown here is derived from an EMBL/GenBank/DDBJ whole genome shotgun (WGS) entry which is preliminary data.</text>
</comment>
<gene>
    <name evidence="6" type="ORF">D9756_007608</name>
</gene>
<dbReference type="PANTHER" id="PTHR23335">
    <property type="entry name" value="CALMODULIN-BINDING TRANSCRIPTION ACTIVATOR CAMTA"/>
    <property type="match status" value="1"/>
</dbReference>
<dbReference type="SMART" id="SM00429">
    <property type="entry name" value="IPT"/>
    <property type="match status" value="1"/>
</dbReference>
<feature type="region of interest" description="Disordered" evidence="3">
    <location>
        <begin position="1123"/>
        <end position="1168"/>
    </location>
</feature>
<dbReference type="CDD" id="cd00102">
    <property type="entry name" value="IPT"/>
    <property type="match status" value="1"/>
</dbReference>
<dbReference type="InterPro" id="IPR014756">
    <property type="entry name" value="Ig_E-set"/>
</dbReference>
<proteinExistence type="predicted"/>
<dbReference type="SMART" id="SM00248">
    <property type="entry name" value="ANK"/>
    <property type="match status" value="2"/>
</dbReference>
<dbReference type="PROSITE" id="PS50297">
    <property type="entry name" value="ANK_REP_REGION"/>
    <property type="match status" value="2"/>
</dbReference>
<evidence type="ECO:0000259" key="5">
    <source>
        <dbReference type="SMART" id="SM00429"/>
    </source>
</evidence>
<dbReference type="SUPFAM" id="SSF48403">
    <property type="entry name" value="Ankyrin repeat"/>
    <property type="match status" value="1"/>
</dbReference>
<dbReference type="PANTHER" id="PTHR23335:SF1">
    <property type="entry name" value="CALMODULIN-BINDING TRANSCRIPTION ACTIVATOR, ISOFORM F"/>
    <property type="match status" value="1"/>
</dbReference>
<dbReference type="SUPFAM" id="SSF81296">
    <property type="entry name" value="E set domains"/>
    <property type="match status" value="1"/>
</dbReference>
<feature type="compositionally biased region" description="Basic and acidic residues" evidence="3">
    <location>
        <begin position="1131"/>
        <end position="1147"/>
    </location>
</feature>
<evidence type="ECO:0000256" key="4">
    <source>
        <dbReference type="SAM" id="Phobius"/>
    </source>
</evidence>
<dbReference type="InterPro" id="IPR002110">
    <property type="entry name" value="Ankyrin_rpt"/>
</dbReference>
<dbReference type="Gene3D" id="2.60.40.10">
    <property type="entry name" value="Immunoglobulins"/>
    <property type="match status" value="1"/>
</dbReference>
<dbReference type="GO" id="GO:0003712">
    <property type="term" value="F:transcription coregulator activity"/>
    <property type="evidence" value="ECO:0007669"/>
    <property type="project" value="TreeGrafter"/>
</dbReference>
<keyword evidence="1 2" id="KW-0040">ANK repeat</keyword>
<feature type="repeat" description="ANK" evidence="2">
    <location>
        <begin position="816"/>
        <end position="848"/>
    </location>
</feature>
<feature type="compositionally biased region" description="Low complexity" evidence="3">
    <location>
        <begin position="1"/>
        <end position="15"/>
    </location>
</feature>
<evidence type="ECO:0000313" key="6">
    <source>
        <dbReference type="EMBL" id="KAF5351969.1"/>
    </source>
</evidence>
<dbReference type="InterPro" id="IPR002909">
    <property type="entry name" value="IPT_dom"/>
</dbReference>
<feature type="region of interest" description="Disordered" evidence="3">
    <location>
        <begin position="1191"/>
        <end position="1289"/>
    </location>
</feature>
<dbReference type="InterPro" id="IPR013783">
    <property type="entry name" value="Ig-like_fold"/>
</dbReference>
<dbReference type="GO" id="GO:0005634">
    <property type="term" value="C:nucleus"/>
    <property type="evidence" value="ECO:0007669"/>
    <property type="project" value="TreeGrafter"/>
</dbReference>
<dbReference type="Proteomes" id="UP000559027">
    <property type="component" value="Unassembled WGS sequence"/>
</dbReference>
<feature type="region of interest" description="Disordered" evidence="3">
    <location>
        <begin position="383"/>
        <end position="468"/>
    </location>
</feature>
<feature type="repeat" description="ANK" evidence="2">
    <location>
        <begin position="849"/>
        <end position="881"/>
    </location>
</feature>
<feature type="compositionally biased region" description="Low complexity" evidence="3">
    <location>
        <begin position="447"/>
        <end position="464"/>
    </location>
</feature>
<organism evidence="6 7">
    <name type="scientific">Leucocoprinus leucothites</name>
    <dbReference type="NCBI Taxonomy" id="201217"/>
    <lineage>
        <taxon>Eukaryota</taxon>
        <taxon>Fungi</taxon>
        <taxon>Dikarya</taxon>
        <taxon>Basidiomycota</taxon>
        <taxon>Agaricomycotina</taxon>
        <taxon>Agaricomycetes</taxon>
        <taxon>Agaricomycetidae</taxon>
        <taxon>Agaricales</taxon>
        <taxon>Agaricineae</taxon>
        <taxon>Agaricaceae</taxon>
        <taxon>Leucocoprinus</taxon>
    </lineage>
</organism>
<dbReference type="InterPro" id="IPR036770">
    <property type="entry name" value="Ankyrin_rpt-contain_sf"/>
</dbReference>
<keyword evidence="4" id="KW-1133">Transmembrane helix</keyword>
<dbReference type="PROSITE" id="PS50088">
    <property type="entry name" value="ANK_REPEAT"/>
    <property type="match status" value="2"/>
</dbReference>
<evidence type="ECO:0000313" key="7">
    <source>
        <dbReference type="Proteomes" id="UP000559027"/>
    </source>
</evidence>